<evidence type="ECO:0000256" key="2">
    <source>
        <dbReference type="ARBA" id="ARBA00023002"/>
    </source>
</evidence>
<dbReference type="PRINTS" id="PR00081">
    <property type="entry name" value="GDHRDH"/>
</dbReference>
<dbReference type="PANTHER" id="PTHR45024">
    <property type="entry name" value="DEHYDROGENASES, SHORT CHAIN"/>
    <property type="match status" value="1"/>
</dbReference>
<gene>
    <name evidence="4" type="ORF">GGR39_002117</name>
</gene>
<accession>A0A7W6C1M0</accession>
<comment type="similarity">
    <text evidence="1 3">Belongs to the short-chain dehydrogenases/reductases (SDR) family.</text>
</comment>
<dbReference type="PRINTS" id="PR00080">
    <property type="entry name" value="SDRFAMILY"/>
</dbReference>
<organism evidence="4 5">
    <name type="scientific">Novosphingobium fluoreni</name>
    <dbReference type="NCBI Taxonomy" id="1391222"/>
    <lineage>
        <taxon>Bacteria</taxon>
        <taxon>Pseudomonadati</taxon>
        <taxon>Pseudomonadota</taxon>
        <taxon>Alphaproteobacteria</taxon>
        <taxon>Sphingomonadales</taxon>
        <taxon>Sphingomonadaceae</taxon>
        <taxon>Novosphingobium</taxon>
    </lineage>
</organism>
<evidence type="ECO:0000256" key="1">
    <source>
        <dbReference type="ARBA" id="ARBA00006484"/>
    </source>
</evidence>
<sequence length="314" mass="32653">MQSINFEGQCVIVTGAGGGLGRAYALEIARRGGAVVVNDLGGDVDGYEPGPEMSQAVAAEIVAAGGKAIANHDTVNTREGSEAIAQAALSAFGRIDGLINNAGILRNAWLQDLDDADRDALMATHLLGAFNVTRAVWPTMMKQGYGRVLFTASAAGMFGNPMQSAYGAAKAGTVGLMNVLAQEGAPHGILCNALLPTAQSRMGVKMDPSEFVAVMDNVGPYAASLLPEFVAPTAVYLVSKACTTTHDSYSVLGGRIARVFVGMTAGWLGPRDAPPSVDDVAAHMDEIRSLDAGIDVPSSLVDEMRILSEQITTR</sequence>
<dbReference type="EMBL" id="JACIDY010000004">
    <property type="protein sequence ID" value="MBB3940460.1"/>
    <property type="molecule type" value="Genomic_DNA"/>
</dbReference>
<dbReference type="Proteomes" id="UP000561459">
    <property type="component" value="Unassembled WGS sequence"/>
</dbReference>
<evidence type="ECO:0000313" key="4">
    <source>
        <dbReference type="EMBL" id="MBB3940460.1"/>
    </source>
</evidence>
<keyword evidence="2" id="KW-0560">Oxidoreductase</keyword>
<dbReference type="PROSITE" id="PS00061">
    <property type="entry name" value="ADH_SHORT"/>
    <property type="match status" value="1"/>
</dbReference>
<evidence type="ECO:0000313" key="5">
    <source>
        <dbReference type="Proteomes" id="UP000561459"/>
    </source>
</evidence>
<dbReference type="PANTHER" id="PTHR45024:SF2">
    <property type="entry name" value="SCP2 DOMAIN-CONTAINING PROTEIN"/>
    <property type="match status" value="1"/>
</dbReference>
<dbReference type="GO" id="GO:0016491">
    <property type="term" value="F:oxidoreductase activity"/>
    <property type="evidence" value="ECO:0007669"/>
    <property type="project" value="UniProtKB-KW"/>
</dbReference>
<dbReference type="Gene3D" id="3.40.50.720">
    <property type="entry name" value="NAD(P)-binding Rossmann-like Domain"/>
    <property type="match status" value="1"/>
</dbReference>
<dbReference type="RefSeq" id="WP_183617056.1">
    <property type="nucleotide sequence ID" value="NZ_JACIDY010000004.1"/>
</dbReference>
<proteinExistence type="inferred from homology"/>
<evidence type="ECO:0000256" key="3">
    <source>
        <dbReference type="RuleBase" id="RU000363"/>
    </source>
</evidence>
<keyword evidence="5" id="KW-1185">Reference proteome</keyword>
<name>A0A7W6C1M0_9SPHN</name>
<dbReference type="SUPFAM" id="SSF51735">
    <property type="entry name" value="NAD(P)-binding Rossmann-fold domains"/>
    <property type="match status" value="1"/>
</dbReference>
<comment type="caution">
    <text evidence="4">The sequence shown here is derived from an EMBL/GenBank/DDBJ whole genome shotgun (WGS) entry which is preliminary data.</text>
</comment>
<reference evidence="4 5" key="1">
    <citation type="submission" date="2020-08" db="EMBL/GenBank/DDBJ databases">
        <title>Genomic Encyclopedia of Type Strains, Phase IV (KMG-IV): sequencing the most valuable type-strain genomes for metagenomic binning, comparative biology and taxonomic classification.</title>
        <authorList>
            <person name="Goeker M."/>
        </authorList>
    </citation>
    <scope>NUCLEOTIDE SEQUENCE [LARGE SCALE GENOMIC DNA]</scope>
    <source>
        <strain evidence="4 5">DSM 27568</strain>
    </source>
</reference>
<dbReference type="InterPro" id="IPR002347">
    <property type="entry name" value="SDR_fam"/>
</dbReference>
<dbReference type="InterPro" id="IPR036291">
    <property type="entry name" value="NAD(P)-bd_dom_sf"/>
</dbReference>
<dbReference type="InterPro" id="IPR020904">
    <property type="entry name" value="Sc_DH/Rdtase_CS"/>
</dbReference>
<protein>
    <submittedName>
        <fullName evidence="4">NAD(P)-dependent dehydrogenase (Short-subunit alcohol dehydrogenase family)</fullName>
    </submittedName>
</protein>
<dbReference type="InterPro" id="IPR051687">
    <property type="entry name" value="Peroxisomal_Beta-Oxidation"/>
</dbReference>
<dbReference type="AlphaFoldDB" id="A0A7W6C1M0"/>
<dbReference type="Pfam" id="PF00106">
    <property type="entry name" value="adh_short"/>
    <property type="match status" value="1"/>
</dbReference>